<keyword evidence="3" id="KW-0336">GPI-anchor</keyword>
<evidence type="ECO:0000256" key="3">
    <source>
        <dbReference type="ARBA" id="ARBA00022622"/>
    </source>
</evidence>
<feature type="chain" id="PRO_5014420451" description="Copper acquisition factor BIM1-like domain-containing protein" evidence="9">
    <location>
        <begin position="25"/>
        <end position="226"/>
    </location>
</feature>
<dbReference type="Pfam" id="PF20238">
    <property type="entry name" value="BIM1-like_dom"/>
    <property type="match status" value="1"/>
</dbReference>
<evidence type="ECO:0000313" key="11">
    <source>
        <dbReference type="EMBL" id="PMD47214.1"/>
    </source>
</evidence>
<dbReference type="PANTHER" id="PTHR34992:SF2">
    <property type="entry name" value="COPPER ACQUISITION FACTOR BIM1-LIKE DOMAIN-CONTAINING PROTEIN"/>
    <property type="match status" value="1"/>
</dbReference>
<protein>
    <recommendedName>
        <fullName evidence="10">Copper acquisition factor BIM1-like domain-containing protein</fullName>
    </recommendedName>
</protein>
<keyword evidence="12" id="KW-1185">Reference proteome</keyword>
<keyword evidence="7" id="KW-0449">Lipoprotein</keyword>
<comment type="subcellular location">
    <subcellularLocation>
        <location evidence="1">Cell membrane</location>
        <topology evidence="1">Lipid-anchor</topology>
        <topology evidence="1">GPI-anchor</topology>
    </subcellularLocation>
</comment>
<proteinExistence type="predicted"/>
<dbReference type="InterPro" id="IPR046936">
    <property type="entry name" value="BIM1-like"/>
</dbReference>
<dbReference type="GO" id="GO:0098552">
    <property type="term" value="C:side of membrane"/>
    <property type="evidence" value="ECO:0007669"/>
    <property type="project" value="UniProtKB-KW"/>
</dbReference>
<evidence type="ECO:0000256" key="2">
    <source>
        <dbReference type="ARBA" id="ARBA00022475"/>
    </source>
</evidence>
<evidence type="ECO:0000256" key="9">
    <source>
        <dbReference type="SAM" id="SignalP"/>
    </source>
</evidence>
<dbReference type="OrthoDB" id="5333578at2759"/>
<feature type="transmembrane region" description="Helical" evidence="8">
    <location>
        <begin position="206"/>
        <end position="224"/>
    </location>
</feature>
<evidence type="ECO:0000256" key="8">
    <source>
        <dbReference type="SAM" id="Phobius"/>
    </source>
</evidence>
<name>A0A2J6S8W8_HYAVF</name>
<evidence type="ECO:0000259" key="10">
    <source>
        <dbReference type="Pfam" id="PF20238"/>
    </source>
</evidence>
<keyword evidence="8" id="KW-0812">Transmembrane</keyword>
<evidence type="ECO:0000256" key="4">
    <source>
        <dbReference type="ARBA" id="ARBA00022729"/>
    </source>
</evidence>
<dbReference type="PANTHER" id="PTHR34992">
    <property type="entry name" value="HYPHAL ANASTAMOSIS-7 PROTEIN"/>
    <property type="match status" value="1"/>
</dbReference>
<evidence type="ECO:0000256" key="7">
    <source>
        <dbReference type="ARBA" id="ARBA00023288"/>
    </source>
</evidence>
<evidence type="ECO:0000256" key="6">
    <source>
        <dbReference type="ARBA" id="ARBA00023180"/>
    </source>
</evidence>
<keyword evidence="5 8" id="KW-0472">Membrane</keyword>
<keyword evidence="2" id="KW-1003">Cell membrane</keyword>
<keyword evidence="4 9" id="KW-0732">Signal</keyword>
<dbReference type="GO" id="GO:0005886">
    <property type="term" value="C:plasma membrane"/>
    <property type="evidence" value="ECO:0007669"/>
    <property type="project" value="UniProtKB-SubCell"/>
</dbReference>
<dbReference type="InterPro" id="IPR046530">
    <property type="entry name" value="BIM1-like_dom"/>
</dbReference>
<organism evidence="11 12">
    <name type="scientific">Hyaloscypha variabilis (strain UAMH 11265 / GT02V1 / F)</name>
    <name type="common">Meliniomyces variabilis</name>
    <dbReference type="NCBI Taxonomy" id="1149755"/>
    <lineage>
        <taxon>Eukaryota</taxon>
        <taxon>Fungi</taxon>
        <taxon>Dikarya</taxon>
        <taxon>Ascomycota</taxon>
        <taxon>Pezizomycotina</taxon>
        <taxon>Leotiomycetes</taxon>
        <taxon>Helotiales</taxon>
        <taxon>Hyaloscyphaceae</taxon>
        <taxon>Hyaloscypha</taxon>
        <taxon>Hyaloscypha variabilis</taxon>
    </lineage>
</organism>
<dbReference type="AlphaFoldDB" id="A0A2J6S8W8"/>
<dbReference type="EMBL" id="KZ613938">
    <property type="protein sequence ID" value="PMD47214.1"/>
    <property type="molecule type" value="Genomic_DNA"/>
</dbReference>
<keyword evidence="8" id="KW-1133">Transmembrane helix</keyword>
<feature type="signal peptide" evidence="9">
    <location>
        <begin position="1"/>
        <end position="24"/>
    </location>
</feature>
<dbReference type="Proteomes" id="UP000235786">
    <property type="component" value="Unassembled WGS sequence"/>
</dbReference>
<dbReference type="CDD" id="cd21176">
    <property type="entry name" value="LPMO_auxiliary-like"/>
    <property type="match status" value="1"/>
</dbReference>
<evidence type="ECO:0000313" key="12">
    <source>
        <dbReference type="Proteomes" id="UP000235786"/>
    </source>
</evidence>
<accession>A0A2J6S8W8</accession>
<evidence type="ECO:0000256" key="1">
    <source>
        <dbReference type="ARBA" id="ARBA00004609"/>
    </source>
</evidence>
<evidence type="ECO:0000256" key="5">
    <source>
        <dbReference type="ARBA" id="ARBA00023136"/>
    </source>
</evidence>
<gene>
    <name evidence="11" type="ORF">L207DRAFT_506221</name>
</gene>
<reference evidence="11 12" key="1">
    <citation type="submission" date="2016-04" db="EMBL/GenBank/DDBJ databases">
        <title>A degradative enzymes factory behind the ericoid mycorrhizal symbiosis.</title>
        <authorList>
            <consortium name="DOE Joint Genome Institute"/>
            <person name="Martino E."/>
            <person name="Morin E."/>
            <person name="Grelet G."/>
            <person name="Kuo A."/>
            <person name="Kohler A."/>
            <person name="Daghino S."/>
            <person name="Barry K."/>
            <person name="Choi C."/>
            <person name="Cichocki N."/>
            <person name="Clum A."/>
            <person name="Copeland A."/>
            <person name="Hainaut M."/>
            <person name="Haridas S."/>
            <person name="Labutti K."/>
            <person name="Lindquist E."/>
            <person name="Lipzen A."/>
            <person name="Khouja H.-R."/>
            <person name="Murat C."/>
            <person name="Ohm R."/>
            <person name="Olson A."/>
            <person name="Spatafora J."/>
            <person name="Veneault-Fourrey C."/>
            <person name="Henrissat B."/>
            <person name="Grigoriev I."/>
            <person name="Martin F."/>
            <person name="Perotto S."/>
        </authorList>
    </citation>
    <scope>NUCLEOTIDE SEQUENCE [LARGE SCALE GENOMIC DNA]</scope>
    <source>
        <strain evidence="11 12">F</strain>
    </source>
</reference>
<keyword evidence="6" id="KW-0325">Glycoprotein</keyword>
<sequence length="226" mass="23412">MMGASKPFSLLLVMIASFQVLVSAHTQIWYPPWRNNSFNTPFSQQIYPCAGIIDTPDTNRTLWPLTGGSLNVTLHDGAAIIFVNLGLGVNVTNFNISLLAIPLNETGAGNLCFPQLVLPSGLPIQEGTQASIQFATSNPKNGEGLYNCADITFSANATLLPSDQCVNSTTITVNSLFSSASVSSSNATCAASGAATASSTAKASSAMVVAPSFFGLLLCGLLAASL</sequence>
<feature type="domain" description="Copper acquisition factor BIM1-like" evidence="10">
    <location>
        <begin position="23"/>
        <end position="169"/>
    </location>
</feature>